<name>A0A8K0GH11_IGNLU</name>
<evidence type="ECO:0000313" key="2">
    <source>
        <dbReference type="EMBL" id="KAF2899534.1"/>
    </source>
</evidence>
<dbReference type="Proteomes" id="UP000801492">
    <property type="component" value="Unassembled WGS sequence"/>
</dbReference>
<comment type="caution">
    <text evidence="2">The sequence shown here is derived from an EMBL/GenBank/DDBJ whole genome shotgun (WGS) entry which is preliminary data.</text>
</comment>
<dbReference type="EMBL" id="VTPC01002760">
    <property type="protein sequence ID" value="KAF2899534.1"/>
    <property type="molecule type" value="Genomic_DNA"/>
</dbReference>
<keyword evidence="3" id="KW-1185">Reference proteome</keyword>
<feature type="region of interest" description="Disordered" evidence="1">
    <location>
        <begin position="383"/>
        <end position="408"/>
    </location>
</feature>
<accession>A0A8K0GH11</accession>
<dbReference type="OrthoDB" id="6776989at2759"/>
<dbReference type="AlphaFoldDB" id="A0A8K0GH11"/>
<organism evidence="2 3">
    <name type="scientific">Ignelater luminosus</name>
    <name type="common">Cucubano</name>
    <name type="synonym">Pyrophorus luminosus</name>
    <dbReference type="NCBI Taxonomy" id="2038154"/>
    <lineage>
        <taxon>Eukaryota</taxon>
        <taxon>Metazoa</taxon>
        <taxon>Ecdysozoa</taxon>
        <taxon>Arthropoda</taxon>
        <taxon>Hexapoda</taxon>
        <taxon>Insecta</taxon>
        <taxon>Pterygota</taxon>
        <taxon>Neoptera</taxon>
        <taxon>Endopterygota</taxon>
        <taxon>Coleoptera</taxon>
        <taxon>Polyphaga</taxon>
        <taxon>Elateriformia</taxon>
        <taxon>Elateroidea</taxon>
        <taxon>Elateridae</taxon>
        <taxon>Agrypninae</taxon>
        <taxon>Pyrophorini</taxon>
        <taxon>Ignelater</taxon>
    </lineage>
</organism>
<evidence type="ECO:0000256" key="1">
    <source>
        <dbReference type="SAM" id="MobiDB-lite"/>
    </source>
</evidence>
<proteinExistence type="predicted"/>
<feature type="compositionally biased region" description="Polar residues" evidence="1">
    <location>
        <begin position="397"/>
        <end position="408"/>
    </location>
</feature>
<protein>
    <recommendedName>
        <fullName evidence="4">Gag protein</fullName>
    </recommendedName>
</protein>
<sequence>MSATRDRSPIRFNKSELLNGLGISSPTKAVSESLIMANYAEINIAKETIPIYKGGSKNLSYFLQQCQKFIVNYKNNTVGQENCSLNKLLFEICCSKLIGAARDTLVISNCNNWSQVKETLISRFGDQRNETLLENELVICYQLVGETYDQYYEKIKCRVQQLLEHVAMREQNGALIGYNIGLYNQKALDTFKAGLLEPYRSFISYKNVGSLEDCLVQLRGYDNHKQQVNFLNFIRQKTTGKTNQPKFRTSNNTNIPSANNYNNSAPVFSQNQNQIRTTPNFQNRPIQNTFPNTQGTFNHPNRQVQNKFLHPQSLNYKKVEQQPTPMSISTRNTTRVFQNKPQARPSYFTSTGPQNFISEEIYNVEEQEPQEGFENFENVEDLSYNDDNQDYNKEQTENFQLDGSESLN</sequence>
<gene>
    <name evidence="2" type="ORF">ILUMI_06637</name>
</gene>
<evidence type="ECO:0000313" key="3">
    <source>
        <dbReference type="Proteomes" id="UP000801492"/>
    </source>
</evidence>
<evidence type="ECO:0008006" key="4">
    <source>
        <dbReference type="Google" id="ProtNLM"/>
    </source>
</evidence>
<reference evidence="2" key="1">
    <citation type="submission" date="2019-08" db="EMBL/GenBank/DDBJ databases">
        <title>The genome of the North American firefly Photinus pyralis.</title>
        <authorList>
            <consortium name="Photinus pyralis genome working group"/>
            <person name="Fallon T.R."/>
            <person name="Sander Lower S.E."/>
            <person name="Weng J.-K."/>
        </authorList>
    </citation>
    <scope>NUCLEOTIDE SEQUENCE</scope>
    <source>
        <strain evidence="2">TRF0915ILg1</strain>
        <tissue evidence="2">Whole body</tissue>
    </source>
</reference>